<reference evidence="1 2" key="1">
    <citation type="submission" date="2014-04" db="EMBL/GenBank/DDBJ databases">
        <authorList>
            <person name="Sibley D."/>
            <person name="Venepally P."/>
            <person name="Karamycheva S."/>
            <person name="Hadjithomas M."/>
            <person name="Khan A."/>
            <person name="Brunk B."/>
            <person name="Roos D."/>
            <person name="Caler E."/>
            <person name="Lorenzi H."/>
        </authorList>
    </citation>
    <scope>NUCLEOTIDE SEQUENCE [LARGE SCALE GENOMIC DNA]</scope>
    <source>
        <strain evidence="1 2">MAS</strain>
    </source>
</reference>
<name>A0A086R001_TOXGO</name>
<protein>
    <submittedName>
        <fullName evidence="1">Uncharacterized protein</fullName>
    </submittedName>
</protein>
<evidence type="ECO:0000313" key="2">
    <source>
        <dbReference type="Proteomes" id="UP000028821"/>
    </source>
</evidence>
<evidence type="ECO:0000313" key="1">
    <source>
        <dbReference type="EMBL" id="KFH18183.1"/>
    </source>
</evidence>
<dbReference type="OrthoDB" id="10360389at2759"/>
<dbReference type="Proteomes" id="UP000028821">
    <property type="component" value="Unassembled WGS sequence"/>
</dbReference>
<comment type="caution">
    <text evidence="1">The sequence shown here is derived from an EMBL/GenBank/DDBJ whole genome shotgun (WGS) entry which is preliminary data.</text>
</comment>
<sequence length="165" mass="18807">MEGKRKEEATEKGGEANWWLVHVSGGIGGRKRQEIISKSKLHYFLGPSKTNRISFFMRPWRQAETPSQHKRQEKLPVAFHSCWKTLNLPVPLCLKTVLLCITVTSNVRKFWCAQGPMLILFNGAGWVLSIQRKGIYLGHKRHCVTAHTVRLYLSPLTNPNETAEA</sequence>
<dbReference type="VEuPathDB" id="ToxoDB:TGMAS_224275"/>
<accession>A0A086R001</accession>
<gene>
    <name evidence="1" type="ORF">TGMAS_224275</name>
</gene>
<organism evidence="1 2">
    <name type="scientific">Toxoplasma gondii MAS</name>
    <dbReference type="NCBI Taxonomy" id="943118"/>
    <lineage>
        <taxon>Eukaryota</taxon>
        <taxon>Sar</taxon>
        <taxon>Alveolata</taxon>
        <taxon>Apicomplexa</taxon>
        <taxon>Conoidasida</taxon>
        <taxon>Coccidia</taxon>
        <taxon>Eucoccidiorida</taxon>
        <taxon>Eimeriorina</taxon>
        <taxon>Sarcocystidae</taxon>
        <taxon>Toxoplasma</taxon>
    </lineage>
</organism>
<dbReference type="EMBL" id="AEXC02000062">
    <property type="protein sequence ID" value="KFH18183.1"/>
    <property type="molecule type" value="Genomic_DNA"/>
</dbReference>
<proteinExistence type="predicted"/>
<dbReference type="AlphaFoldDB" id="A0A086R001"/>